<keyword evidence="1" id="KW-1133">Transmembrane helix</keyword>
<organism evidence="2 3">
    <name type="scientific">Ensete ventricosum</name>
    <name type="common">Abyssinian banana</name>
    <name type="synonym">Musa ensete</name>
    <dbReference type="NCBI Taxonomy" id="4639"/>
    <lineage>
        <taxon>Eukaryota</taxon>
        <taxon>Viridiplantae</taxon>
        <taxon>Streptophyta</taxon>
        <taxon>Embryophyta</taxon>
        <taxon>Tracheophyta</taxon>
        <taxon>Spermatophyta</taxon>
        <taxon>Magnoliopsida</taxon>
        <taxon>Liliopsida</taxon>
        <taxon>Zingiberales</taxon>
        <taxon>Musaceae</taxon>
        <taxon>Ensete</taxon>
    </lineage>
</organism>
<accession>A0A427AIL3</accession>
<evidence type="ECO:0000313" key="3">
    <source>
        <dbReference type="Proteomes" id="UP000287651"/>
    </source>
</evidence>
<keyword evidence="1" id="KW-0472">Membrane</keyword>
<proteinExistence type="predicted"/>
<reference evidence="2 3" key="1">
    <citation type="journal article" date="2014" name="Agronomy (Basel)">
        <title>A Draft Genome Sequence for Ensete ventricosum, the Drought-Tolerant Tree Against Hunger.</title>
        <authorList>
            <person name="Harrison J."/>
            <person name="Moore K.A."/>
            <person name="Paszkiewicz K."/>
            <person name="Jones T."/>
            <person name="Grant M."/>
            <person name="Ambacheew D."/>
            <person name="Muzemil S."/>
            <person name="Studholme D.J."/>
        </authorList>
    </citation>
    <scope>NUCLEOTIDE SEQUENCE [LARGE SCALE GENOMIC DNA]</scope>
</reference>
<gene>
    <name evidence="2" type="ORF">B296_00030557</name>
</gene>
<protein>
    <submittedName>
        <fullName evidence="2">Uncharacterized protein</fullName>
    </submittedName>
</protein>
<comment type="caution">
    <text evidence="2">The sequence shown here is derived from an EMBL/GenBank/DDBJ whole genome shotgun (WGS) entry which is preliminary data.</text>
</comment>
<keyword evidence="1" id="KW-0812">Transmembrane</keyword>
<name>A0A427AIL3_ENSVE</name>
<sequence length="88" mass="10597">MEPLNTKLYEKYKNLKVLLSLSPLIFRLGIFHFVTFLYSFQEQYANCEKSLLEESQKSRLLQKKHGQFKYVWADITCCWIFLKHFAIV</sequence>
<dbReference type="Proteomes" id="UP000287651">
    <property type="component" value="Unassembled WGS sequence"/>
</dbReference>
<dbReference type="EMBL" id="AMZH03002296">
    <property type="protein sequence ID" value="RRT76075.1"/>
    <property type="molecule type" value="Genomic_DNA"/>
</dbReference>
<dbReference type="AlphaFoldDB" id="A0A427AIL3"/>
<evidence type="ECO:0000313" key="2">
    <source>
        <dbReference type="EMBL" id="RRT76075.1"/>
    </source>
</evidence>
<evidence type="ECO:0000256" key="1">
    <source>
        <dbReference type="SAM" id="Phobius"/>
    </source>
</evidence>
<feature type="transmembrane region" description="Helical" evidence="1">
    <location>
        <begin position="20"/>
        <end position="40"/>
    </location>
</feature>